<dbReference type="Proteomes" id="UP001447188">
    <property type="component" value="Unassembled WGS sequence"/>
</dbReference>
<organism evidence="2 3">
    <name type="scientific">Discina gigas</name>
    <dbReference type="NCBI Taxonomy" id="1032678"/>
    <lineage>
        <taxon>Eukaryota</taxon>
        <taxon>Fungi</taxon>
        <taxon>Dikarya</taxon>
        <taxon>Ascomycota</taxon>
        <taxon>Pezizomycotina</taxon>
        <taxon>Pezizomycetes</taxon>
        <taxon>Pezizales</taxon>
        <taxon>Discinaceae</taxon>
        <taxon>Discina</taxon>
    </lineage>
</organism>
<accession>A0ABR3GGY3</accession>
<evidence type="ECO:0000313" key="3">
    <source>
        <dbReference type="Proteomes" id="UP001447188"/>
    </source>
</evidence>
<feature type="region of interest" description="Disordered" evidence="1">
    <location>
        <begin position="70"/>
        <end position="90"/>
    </location>
</feature>
<feature type="compositionally biased region" description="Low complexity" evidence="1">
    <location>
        <begin position="71"/>
        <end position="82"/>
    </location>
</feature>
<comment type="caution">
    <text evidence="2">The sequence shown here is derived from an EMBL/GenBank/DDBJ whole genome shotgun (WGS) entry which is preliminary data.</text>
</comment>
<sequence>MNSLDPVWDGAWCWAVSLIECNVGIMTASMPGVVVFVRWVRGNTLEHGKPRLEEEGECDTVGHRALPIHRGSGSCSTGSQSGEEYEMDEMVRSCQVPRETAVAG</sequence>
<evidence type="ECO:0000256" key="1">
    <source>
        <dbReference type="SAM" id="MobiDB-lite"/>
    </source>
</evidence>
<protein>
    <submittedName>
        <fullName evidence="2">Uncharacterized protein</fullName>
    </submittedName>
</protein>
<name>A0ABR3GGY3_9PEZI</name>
<keyword evidence="3" id="KW-1185">Reference proteome</keyword>
<gene>
    <name evidence="2" type="ORF">Q9L58_005855</name>
</gene>
<reference evidence="2 3" key="1">
    <citation type="submission" date="2024-02" db="EMBL/GenBank/DDBJ databases">
        <title>Discinaceae phylogenomics.</title>
        <authorList>
            <person name="Dirks A.C."/>
            <person name="James T.Y."/>
        </authorList>
    </citation>
    <scope>NUCLEOTIDE SEQUENCE [LARGE SCALE GENOMIC DNA]</scope>
    <source>
        <strain evidence="2 3">ACD0624</strain>
    </source>
</reference>
<proteinExistence type="predicted"/>
<dbReference type="EMBL" id="JBBBZM010000075">
    <property type="protein sequence ID" value="KAL0635209.1"/>
    <property type="molecule type" value="Genomic_DNA"/>
</dbReference>
<evidence type="ECO:0000313" key="2">
    <source>
        <dbReference type="EMBL" id="KAL0635209.1"/>
    </source>
</evidence>